<evidence type="ECO:0000256" key="2">
    <source>
        <dbReference type="ARBA" id="ARBA00005417"/>
    </source>
</evidence>
<dbReference type="Gene3D" id="3.40.50.300">
    <property type="entry name" value="P-loop containing nucleotide triphosphate hydrolases"/>
    <property type="match status" value="1"/>
</dbReference>
<keyword evidence="5" id="KW-0547">Nucleotide-binding</keyword>
<comment type="similarity">
    <text evidence="2">Belongs to the ABC transporter superfamily.</text>
</comment>
<keyword evidence="6 9" id="KW-0067">ATP-binding</keyword>
<dbReference type="Pfam" id="PF08352">
    <property type="entry name" value="oligo_HPY"/>
    <property type="match status" value="1"/>
</dbReference>
<comment type="caution">
    <text evidence="9">The sequence shown here is derived from an EMBL/GenBank/DDBJ whole genome shotgun (WGS) entry which is preliminary data.</text>
</comment>
<evidence type="ECO:0000256" key="7">
    <source>
        <dbReference type="ARBA" id="ARBA00023136"/>
    </source>
</evidence>
<dbReference type="FunFam" id="3.40.50.300:FF:000016">
    <property type="entry name" value="Oligopeptide ABC transporter ATP-binding component"/>
    <property type="match status" value="1"/>
</dbReference>
<dbReference type="RefSeq" id="WP_061857092.1">
    <property type="nucleotide sequence ID" value="NZ_LTBB01000001.1"/>
</dbReference>
<dbReference type="GO" id="GO:0016887">
    <property type="term" value="F:ATP hydrolysis activity"/>
    <property type="evidence" value="ECO:0007669"/>
    <property type="project" value="InterPro"/>
</dbReference>
<gene>
    <name evidence="9" type="primary">oppD_1</name>
    <name evidence="9" type="ORF">CLCOL_01460</name>
</gene>
<name>A0A151ARI5_9CLOT</name>
<dbReference type="PANTHER" id="PTHR43297:SF2">
    <property type="entry name" value="DIPEPTIDE TRANSPORT ATP-BINDING PROTEIN DPPD"/>
    <property type="match status" value="1"/>
</dbReference>
<dbReference type="AlphaFoldDB" id="A0A151ARI5"/>
<protein>
    <submittedName>
        <fullName evidence="9">Oligopeptide transport ATP-binding protein OppD</fullName>
    </submittedName>
</protein>
<keyword evidence="7" id="KW-0472">Membrane</keyword>
<dbReference type="GO" id="GO:0005886">
    <property type="term" value="C:plasma membrane"/>
    <property type="evidence" value="ECO:0007669"/>
    <property type="project" value="UniProtKB-SubCell"/>
</dbReference>
<feature type="domain" description="ABC transporter" evidence="8">
    <location>
        <begin position="8"/>
        <end position="257"/>
    </location>
</feature>
<proteinExistence type="inferred from homology"/>
<dbReference type="Proteomes" id="UP000075374">
    <property type="component" value="Unassembled WGS sequence"/>
</dbReference>
<accession>A0A151ARI5</accession>
<dbReference type="PATRIC" id="fig|1121305.3.peg.142"/>
<dbReference type="InterPro" id="IPR050388">
    <property type="entry name" value="ABC_Ni/Peptide_Import"/>
</dbReference>
<evidence type="ECO:0000259" key="8">
    <source>
        <dbReference type="PROSITE" id="PS50893"/>
    </source>
</evidence>
<comment type="subcellular location">
    <subcellularLocation>
        <location evidence="1">Cell membrane</location>
        <topology evidence="1">Peripheral membrane protein</topology>
    </subcellularLocation>
</comment>
<evidence type="ECO:0000313" key="10">
    <source>
        <dbReference type="Proteomes" id="UP000075374"/>
    </source>
</evidence>
<sequence length="350" mass="39199">MKKKILDVKNLQVSFKTYAGEVQSVRGVSFDLYEGETIAIVGESGCGKSVTSKTIMRLNPEPPAMIKGGEIIFDGEDIVKKSEKEMTKIRGKKISMIFQDPMTSLNPTMTVGKQIMEGLKKHQNVSDEEAKKRAIEMLKLVQIPNPEKRFEEYPHQFSGGMRQRAMIAVALVCNPKLLIADEPTTALDVTIQAQILDVMKDLQKKINTSIIMITHDLGVVADIAQRIMVMYGGKIVEKGNVDDIFYKSRHPYTWGLLNSVPRLDIDKKQERLSSIEGTPPDLFAPPKGCPFADRCEYAMKICREQMPPMFNIGEGHESACWLNHPYAPKVESPIINSNKNKTKEEGGVIE</sequence>
<dbReference type="CDD" id="cd03257">
    <property type="entry name" value="ABC_NikE_OppD_transporters"/>
    <property type="match status" value="1"/>
</dbReference>
<dbReference type="Pfam" id="PF00005">
    <property type="entry name" value="ABC_tran"/>
    <property type="match status" value="1"/>
</dbReference>
<dbReference type="STRING" id="1121305.CLCOL_01460"/>
<dbReference type="SMART" id="SM00382">
    <property type="entry name" value="AAA"/>
    <property type="match status" value="1"/>
</dbReference>
<dbReference type="NCBIfam" id="TIGR01727">
    <property type="entry name" value="oligo_HPY"/>
    <property type="match status" value="1"/>
</dbReference>
<reference evidence="9 10" key="1">
    <citation type="submission" date="2016-02" db="EMBL/GenBank/DDBJ databases">
        <title>Genome sequence of Clostridium colicanis DSM 13634.</title>
        <authorList>
            <person name="Poehlein A."/>
            <person name="Daniel R."/>
        </authorList>
    </citation>
    <scope>NUCLEOTIDE SEQUENCE [LARGE SCALE GENOMIC DNA]</scope>
    <source>
        <strain evidence="9 10">DSM 13634</strain>
    </source>
</reference>
<evidence type="ECO:0000256" key="1">
    <source>
        <dbReference type="ARBA" id="ARBA00004202"/>
    </source>
</evidence>
<keyword evidence="10" id="KW-1185">Reference proteome</keyword>
<dbReference type="InterPro" id="IPR003439">
    <property type="entry name" value="ABC_transporter-like_ATP-bd"/>
</dbReference>
<dbReference type="PROSITE" id="PS00211">
    <property type="entry name" value="ABC_TRANSPORTER_1"/>
    <property type="match status" value="1"/>
</dbReference>
<organism evidence="9 10">
    <name type="scientific">Clostridium colicanis DSM 13634</name>
    <dbReference type="NCBI Taxonomy" id="1121305"/>
    <lineage>
        <taxon>Bacteria</taxon>
        <taxon>Bacillati</taxon>
        <taxon>Bacillota</taxon>
        <taxon>Clostridia</taxon>
        <taxon>Eubacteriales</taxon>
        <taxon>Clostridiaceae</taxon>
        <taxon>Clostridium</taxon>
    </lineage>
</organism>
<keyword evidence="4" id="KW-1003">Cell membrane</keyword>
<dbReference type="EMBL" id="LTBB01000001">
    <property type="protein sequence ID" value="KYH30202.1"/>
    <property type="molecule type" value="Genomic_DNA"/>
</dbReference>
<dbReference type="PANTHER" id="PTHR43297">
    <property type="entry name" value="OLIGOPEPTIDE TRANSPORT ATP-BINDING PROTEIN APPD"/>
    <property type="match status" value="1"/>
</dbReference>
<dbReference type="PROSITE" id="PS50893">
    <property type="entry name" value="ABC_TRANSPORTER_2"/>
    <property type="match status" value="1"/>
</dbReference>
<dbReference type="SUPFAM" id="SSF52540">
    <property type="entry name" value="P-loop containing nucleoside triphosphate hydrolases"/>
    <property type="match status" value="1"/>
</dbReference>
<evidence type="ECO:0000256" key="5">
    <source>
        <dbReference type="ARBA" id="ARBA00022741"/>
    </source>
</evidence>
<evidence type="ECO:0000313" key="9">
    <source>
        <dbReference type="EMBL" id="KYH30202.1"/>
    </source>
</evidence>
<evidence type="ECO:0000256" key="6">
    <source>
        <dbReference type="ARBA" id="ARBA00022840"/>
    </source>
</evidence>
<evidence type="ECO:0000256" key="3">
    <source>
        <dbReference type="ARBA" id="ARBA00022448"/>
    </source>
</evidence>
<evidence type="ECO:0000256" key="4">
    <source>
        <dbReference type="ARBA" id="ARBA00022475"/>
    </source>
</evidence>
<dbReference type="GO" id="GO:0005524">
    <property type="term" value="F:ATP binding"/>
    <property type="evidence" value="ECO:0007669"/>
    <property type="project" value="UniProtKB-KW"/>
</dbReference>
<dbReference type="InterPro" id="IPR013563">
    <property type="entry name" value="Oligopep_ABC_C"/>
</dbReference>
<dbReference type="InterPro" id="IPR027417">
    <property type="entry name" value="P-loop_NTPase"/>
</dbReference>
<dbReference type="InterPro" id="IPR003593">
    <property type="entry name" value="AAA+_ATPase"/>
</dbReference>
<keyword evidence="3" id="KW-0813">Transport</keyword>
<dbReference type="GO" id="GO:0015833">
    <property type="term" value="P:peptide transport"/>
    <property type="evidence" value="ECO:0007669"/>
    <property type="project" value="InterPro"/>
</dbReference>
<dbReference type="InterPro" id="IPR017871">
    <property type="entry name" value="ABC_transporter-like_CS"/>
</dbReference>